<organism evidence="7 8">
    <name type="scientific">Bifidobacterium bohemicum DSM 22767</name>
    <dbReference type="NCBI Taxonomy" id="1437606"/>
    <lineage>
        <taxon>Bacteria</taxon>
        <taxon>Bacillati</taxon>
        <taxon>Actinomycetota</taxon>
        <taxon>Actinomycetes</taxon>
        <taxon>Bifidobacteriales</taxon>
        <taxon>Bifidobacteriaceae</taxon>
        <taxon>Bifidobacterium</taxon>
    </lineage>
</organism>
<feature type="signal peptide" evidence="6">
    <location>
        <begin position="1"/>
        <end position="32"/>
    </location>
</feature>
<dbReference type="Proteomes" id="UP000029096">
    <property type="component" value="Unassembled WGS sequence"/>
</dbReference>
<evidence type="ECO:0000256" key="1">
    <source>
        <dbReference type="ARBA" id="ARBA00004196"/>
    </source>
</evidence>
<evidence type="ECO:0000256" key="3">
    <source>
        <dbReference type="ARBA" id="ARBA00022737"/>
    </source>
</evidence>
<dbReference type="PANTHER" id="PTHR48010:SF58">
    <property type="entry name" value="RECEPTOR PROTEIN KINASE-LIKE PROTEIN ZAR1"/>
    <property type="match status" value="1"/>
</dbReference>
<dbReference type="Gene3D" id="2.60.40.4270">
    <property type="entry name" value="Listeria-Bacteroides repeat domain"/>
    <property type="match status" value="2"/>
</dbReference>
<dbReference type="SUPFAM" id="SSF52058">
    <property type="entry name" value="L domain-like"/>
    <property type="match status" value="1"/>
</dbReference>
<dbReference type="InterPro" id="IPR050994">
    <property type="entry name" value="At_inactive_RLKs"/>
</dbReference>
<dbReference type="InterPro" id="IPR042229">
    <property type="entry name" value="Listeria/Bacterioides_rpt_sf"/>
</dbReference>
<evidence type="ECO:0000313" key="8">
    <source>
        <dbReference type="Proteomes" id="UP000029096"/>
    </source>
</evidence>
<evidence type="ECO:0000256" key="4">
    <source>
        <dbReference type="SAM" id="MobiDB-lite"/>
    </source>
</evidence>
<feature type="region of interest" description="Disordered" evidence="4">
    <location>
        <begin position="38"/>
        <end position="84"/>
    </location>
</feature>
<accession>A0A086ZEQ1</accession>
<dbReference type="Pfam" id="PF09479">
    <property type="entry name" value="Flg_new"/>
    <property type="match status" value="2"/>
</dbReference>
<keyword evidence="8" id="KW-1185">Reference proteome</keyword>
<dbReference type="InterPro" id="IPR032675">
    <property type="entry name" value="LRR_dom_sf"/>
</dbReference>
<dbReference type="EMBL" id="JGYP01000004">
    <property type="protein sequence ID" value="KFI45001.1"/>
    <property type="molecule type" value="Genomic_DNA"/>
</dbReference>
<comment type="caution">
    <text evidence="7">The sequence shown here is derived from an EMBL/GenBank/DDBJ whole genome shotgun (WGS) entry which is preliminary data.</text>
</comment>
<dbReference type="STRING" id="1437606.BBOH_1261"/>
<keyword evidence="2" id="KW-0433">Leucine-rich repeat</keyword>
<proteinExistence type="predicted"/>
<feature type="chain" id="PRO_5001817931" evidence="6">
    <location>
        <begin position="33"/>
        <end position="907"/>
    </location>
</feature>
<dbReference type="eggNOG" id="COG4886">
    <property type="taxonomic scope" value="Bacteria"/>
</dbReference>
<reference evidence="7 8" key="1">
    <citation type="submission" date="2014-03" db="EMBL/GenBank/DDBJ databases">
        <title>Genomics of Bifidobacteria.</title>
        <authorList>
            <person name="Ventura M."/>
            <person name="Milani C."/>
            <person name="Lugli G.A."/>
        </authorList>
    </citation>
    <scope>NUCLEOTIDE SEQUENCE [LARGE SCALE GENOMIC DNA]</scope>
    <source>
        <strain evidence="7 8">DSM 22767</strain>
    </source>
</reference>
<dbReference type="InterPro" id="IPR013378">
    <property type="entry name" value="InlB-like_B-rpt"/>
</dbReference>
<keyword evidence="5" id="KW-1133">Transmembrane helix</keyword>
<dbReference type="AlphaFoldDB" id="A0A086ZEQ1"/>
<comment type="subcellular location">
    <subcellularLocation>
        <location evidence="1">Cell envelope</location>
    </subcellularLocation>
</comment>
<dbReference type="GO" id="GO:0030313">
    <property type="term" value="C:cell envelope"/>
    <property type="evidence" value="ECO:0007669"/>
    <property type="project" value="UniProtKB-SubCell"/>
</dbReference>
<evidence type="ECO:0000313" key="7">
    <source>
        <dbReference type="EMBL" id="KFI45001.1"/>
    </source>
</evidence>
<name>A0A086ZEQ1_9BIFI</name>
<protein>
    <submittedName>
        <fullName evidence="7">Internalin F-like protein</fullName>
    </submittedName>
</protein>
<keyword evidence="5" id="KW-0472">Membrane</keyword>
<sequence length="907" mass="98715">MQMFGRKTAMRLVAGLMIAGVLLPASVSVAIADPAGIDSQSQPQSAVQNDGQASKATGSEPTGGKAAPADESKHQTDSSDRQSADVAKSGACSLGVSKIAQCFPDPVFRHYLQVKYPAVNSDNAVVTKEWADSVTHLDGDDFGVSGGGFVKDITGIEVFENLESFTSGNRTGFPQVTDYSPMSHLRKLASVTFDGVGQSANNGDINRAGLTSWKSENMPELRQVDMTESLFWDPSQLAGLTGLTYLNLDHTAIGEDASGVQNFPNTDADKIPRIEDPFKDFPQMFPNLQTLILDDCEGLSEASFEPLAGLHKLITLSMSADSNAIHGTIPVAISRMTSLSELNMEENDISDVSPLSSLVNLKTLDLSWNKITDLSSLTTLTRLKELKADNQHIRFTKDLVANPNVIVRDSELKNLNKASVRFTGDAYYHYLDAHEGLPAPRLDRQNVKVTDGQIELIDPHIGKGQFAEPRHPQFSPDVPEPQIIDGELRGGLLCLHFEGDNPGLPGLEKFSFDGELAPSVRSPRVTMDLRGGTLNGQQSPDPIDIVSGHVLGEKAPGRPDWLQANGKANEFLGWKACVVDANGGCSFETATDFDPAKPIVDDTVLFAHWKSDDARTVFFHQQNGQSNDVTTKDVYLGQTVEEPAKPTYGGHEFLGWFTDPSSGERYDFKQKITGDLTLYAHWKDVVVPVTSYIVRFDAENGTDLLLVSVKAGTPVARPADPALQGYSFNGWYTSRESGGLLYGFNQPVNSDMVLYARWSRNSASTNNANMARNAAAVLAPFAAPAALIATAPGANARNATAPRRDTVVQPRRAPRLPKRSPLCETSESKFVQPTSDLYVERFGRVQRADNLDLKCQTDAVVSKPVRPSGILGCMFGLLLFLLMMLAFLYSRRKLPDYGQHKSPEIYK</sequence>
<dbReference type="PANTHER" id="PTHR48010">
    <property type="entry name" value="OS05G0588300 PROTEIN"/>
    <property type="match status" value="1"/>
</dbReference>
<dbReference type="PROSITE" id="PS51450">
    <property type="entry name" value="LRR"/>
    <property type="match status" value="2"/>
</dbReference>
<dbReference type="InterPro" id="IPR001611">
    <property type="entry name" value="Leu-rich_rpt"/>
</dbReference>
<dbReference type="InterPro" id="IPR025875">
    <property type="entry name" value="Leu-rich_rpt_4"/>
</dbReference>
<gene>
    <name evidence="7" type="ORF">BBOH_1261</name>
</gene>
<dbReference type="Gene3D" id="3.80.10.10">
    <property type="entry name" value="Ribonuclease Inhibitor"/>
    <property type="match status" value="1"/>
</dbReference>
<keyword evidence="3" id="KW-0677">Repeat</keyword>
<dbReference type="RefSeq" id="WP_033522004.1">
    <property type="nucleotide sequence ID" value="NZ_JDUS01000013.1"/>
</dbReference>
<feature type="compositionally biased region" description="Basic and acidic residues" evidence="4">
    <location>
        <begin position="68"/>
        <end position="83"/>
    </location>
</feature>
<feature type="compositionally biased region" description="Polar residues" evidence="4">
    <location>
        <begin position="38"/>
        <end position="60"/>
    </location>
</feature>
<keyword evidence="6" id="KW-0732">Signal</keyword>
<keyword evidence="5" id="KW-0812">Transmembrane</keyword>
<feature type="transmembrane region" description="Helical" evidence="5">
    <location>
        <begin position="869"/>
        <end position="889"/>
    </location>
</feature>
<evidence type="ECO:0000256" key="5">
    <source>
        <dbReference type="SAM" id="Phobius"/>
    </source>
</evidence>
<dbReference type="Pfam" id="PF12799">
    <property type="entry name" value="LRR_4"/>
    <property type="match status" value="1"/>
</dbReference>
<evidence type="ECO:0000256" key="6">
    <source>
        <dbReference type="SAM" id="SignalP"/>
    </source>
</evidence>
<evidence type="ECO:0000256" key="2">
    <source>
        <dbReference type="ARBA" id="ARBA00022614"/>
    </source>
</evidence>